<evidence type="ECO:0000313" key="2">
    <source>
        <dbReference type="EMBL" id="ELY96623.1"/>
    </source>
</evidence>
<dbReference type="AlphaFoldDB" id="M0AGX4"/>
<comment type="caution">
    <text evidence="2">The sequence shown here is derived from an EMBL/GenBank/DDBJ whole genome shotgun (WGS) entry which is preliminary data.</text>
</comment>
<accession>M0AGX4</accession>
<protein>
    <recommendedName>
        <fullName evidence="4">CopG family transcriptional regulator</fullName>
    </recommendedName>
</protein>
<sequence length="66" mass="7482">MGERKDVTVPMDEEFVEEIEAQLTYGDSRAGWIREACQMRLDGEFDESDDTDTRPRTDGGRVAALN</sequence>
<gene>
    <name evidence="2" type="ORF">C484_00775</name>
</gene>
<dbReference type="RefSeq" id="WP_006824070.1">
    <property type="nucleotide sequence ID" value="NZ_AOIL01000006.1"/>
</dbReference>
<dbReference type="STRING" id="1230458.C484_00775"/>
<reference evidence="2 3" key="1">
    <citation type="journal article" date="2014" name="PLoS Genet.">
        <title>Phylogenetically driven sequencing of extremely halophilic archaea reveals strategies for static and dynamic osmo-response.</title>
        <authorList>
            <person name="Becker E.A."/>
            <person name="Seitzer P.M."/>
            <person name="Tritt A."/>
            <person name="Larsen D."/>
            <person name="Krusor M."/>
            <person name="Yao A.I."/>
            <person name="Wu D."/>
            <person name="Madern D."/>
            <person name="Eisen J.A."/>
            <person name="Darling A.E."/>
            <person name="Facciotti M.T."/>
        </authorList>
    </citation>
    <scope>NUCLEOTIDE SEQUENCE [LARGE SCALE GENOMIC DNA]</scope>
    <source>
        <strain evidence="2 3">DSM 12281</strain>
    </source>
</reference>
<organism evidence="2 3">
    <name type="scientific">Natrialba taiwanensis DSM 12281</name>
    <dbReference type="NCBI Taxonomy" id="1230458"/>
    <lineage>
        <taxon>Archaea</taxon>
        <taxon>Methanobacteriati</taxon>
        <taxon>Methanobacteriota</taxon>
        <taxon>Stenosarchaea group</taxon>
        <taxon>Halobacteria</taxon>
        <taxon>Halobacteriales</taxon>
        <taxon>Natrialbaceae</taxon>
        <taxon>Natrialba</taxon>
    </lineage>
</organism>
<feature type="region of interest" description="Disordered" evidence="1">
    <location>
        <begin position="43"/>
        <end position="66"/>
    </location>
</feature>
<dbReference type="PATRIC" id="fig|1230458.4.peg.144"/>
<proteinExistence type="predicted"/>
<evidence type="ECO:0008006" key="4">
    <source>
        <dbReference type="Google" id="ProtNLM"/>
    </source>
</evidence>
<evidence type="ECO:0000256" key="1">
    <source>
        <dbReference type="SAM" id="MobiDB-lite"/>
    </source>
</evidence>
<dbReference type="EMBL" id="AOIL01000006">
    <property type="protein sequence ID" value="ELY96623.1"/>
    <property type="molecule type" value="Genomic_DNA"/>
</dbReference>
<dbReference type="OrthoDB" id="328494at2157"/>
<keyword evidence="3" id="KW-1185">Reference proteome</keyword>
<dbReference type="Proteomes" id="UP000011648">
    <property type="component" value="Unassembled WGS sequence"/>
</dbReference>
<evidence type="ECO:0000313" key="3">
    <source>
        <dbReference type="Proteomes" id="UP000011648"/>
    </source>
</evidence>
<name>M0AGX4_9EURY</name>